<evidence type="ECO:0000313" key="13">
    <source>
        <dbReference type="Proteomes" id="UP001144396"/>
    </source>
</evidence>
<keyword evidence="13" id="KW-1185">Reference proteome</keyword>
<evidence type="ECO:0000256" key="7">
    <source>
        <dbReference type="ARBA" id="ARBA00023136"/>
    </source>
</evidence>
<proteinExistence type="inferred from homology"/>
<evidence type="ECO:0000256" key="9">
    <source>
        <dbReference type="ARBA" id="ARBA00023284"/>
    </source>
</evidence>
<dbReference type="GO" id="GO:0016020">
    <property type="term" value="C:membrane"/>
    <property type="evidence" value="ECO:0007669"/>
    <property type="project" value="UniProtKB-SubCell"/>
</dbReference>
<dbReference type="GO" id="GO:0048038">
    <property type="term" value="F:quinone binding"/>
    <property type="evidence" value="ECO:0007669"/>
    <property type="project" value="UniProtKB-KW"/>
</dbReference>
<keyword evidence="3 10" id="KW-0812">Transmembrane</keyword>
<name>A0A9W6CUU2_9MICO</name>
<feature type="transmembrane region" description="Helical" evidence="10">
    <location>
        <begin position="20"/>
        <end position="41"/>
    </location>
</feature>
<evidence type="ECO:0000256" key="1">
    <source>
        <dbReference type="ARBA" id="ARBA00004141"/>
    </source>
</evidence>
<reference evidence="12" key="1">
    <citation type="submission" date="2022-12" db="EMBL/GenBank/DDBJ databases">
        <title>Reference genome sequencing for broad-spectrum identification of bacterial and archaeal isolates by mass spectrometry.</title>
        <authorList>
            <person name="Sekiguchi Y."/>
            <person name="Tourlousse D.M."/>
        </authorList>
    </citation>
    <scope>NUCLEOTIDE SEQUENCE</scope>
    <source>
        <strain evidence="12">14</strain>
    </source>
</reference>
<dbReference type="InterPro" id="IPR012932">
    <property type="entry name" value="VKOR"/>
</dbReference>
<evidence type="ECO:0000313" key="12">
    <source>
        <dbReference type="EMBL" id="GLI28873.1"/>
    </source>
</evidence>
<evidence type="ECO:0000256" key="6">
    <source>
        <dbReference type="ARBA" id="ARBA00023002"/>
    </source>
</evidence>
<accession>A0A9W6CUU2</accession>
<keyword evidence="8" id="KW-1015">Disulfide bond</keyword>
<dbReference type="Pfam" id="PF07884">
    <property type="entry name" value="VKOR"/>
    <property type="match status" value="1"/>
</dbReference>
<keyword evidence="7 10" id="KW-0472">Membrane</keyword>
<evidence type="ECO:0000256" key="8">
    <source>
        <dbReference type="ARBA" id="ARBA00023157"/>
    </source>
</evidence>
<dbReference type="InterPro" id="IPR041714">
    <property type="entry name" value="VKOR_Actinobacteria"/>
</dbReference>
<evidence type="ECO:0000256" key="5">
    <source>
        <dbReference type="ARBA" id="ARBA00022989"/>
    </source>
</evidence>
<comment type="similarity">
    <text evidence="2">Belongs to the VKOR family.</text>
</comment>
<evidence type="ECO:0000256" key="4">
    <source>
        <dbReference type="ARBA" id="ARBA00022719"/>
    </source>
</evidence>
<feature type="transmembrane region" description="Helical" evidence="10">
    <location>
        <begin position="181"/>
        <end position="199"/>
    </location>
</feature>
<keyword evidence="9" id="KW-0676">Redox-active center</keyword>
<dbReference type="Proteomes" id="UP001144396">
    <property type="component" value="Unassembled WGS sequence"/>
</dbReference>
<evidence type="ECO:0000256" key="3">
    <source>
        <dbReference type="ARBA" id="ARBA00022692"/>
    </source>
</evidence>
<comment type="caution">
    <text evidence="12">The sequence shown here is derived from an EMBL/GenBank/DDBJ whole genome shotgun (WGS) entry which is preliminary data.</text>
</comment>
<evidence type="ECO:0000256" key="10">
    <source>
        <dbReference type="SAM" id="Phobius"/>
    </source>
</evidence>
<dbReference type="Gene3D" id="1.20.1440.130">
    <property type="entry name" value="VKOR domain"/>
    <property type="match status" value="1"/>
</dbReference>
<dbReference type="EMBL" id="BSDP01000001">
    <property type="protein sequence ID" value="GLI28873.1"/>
    <property type="molecule type" value="Genomic_DNA"/>
</dbReference>
<feature type="transmembrane region" description="Helical" evidence="10">
    <location>
        <begin position="107"/>
        <end position="128"/>
    </location>
</feature>
<gene>
    <name evidence="12" type="ORF">ARHIZOSPH14_31150</name>
</gene>
<sequence length="213" mass="23009">MTATEDLSRTDSEAPPRPIALAVFLVIAGVTGLIAAFELMVEKIAVLEDPSHSVSCDFSVLVGCSTNLASEQGAVLGFPNPIIGLVCWPVVITIGMALLSGARFSRWFWIGFNVGVTAALGFVCWLIFQSIYVLDVLCPWCMLTWAVTIPTFWAVTLRNVAEGVFGGGASVRRIGAVLSGWIPLITVVCYLIVVVQAQLRMDAIPRIWFDLFG</sequence>
<dbReference type="AlphaFoldDB" id="A0A9W6CUU2"/>
<dbReference type="CDD" id="cd12922">
    <property type="entry name" value="VKOR_5"/>
    <property type="match status" value="1"/>
</dbReference>
<keyword evidence="4" id="KW-0874">Quinone</keyword>
<keyword evidence="5 10" id="KW-1133">Transmembrane helix</keyword>
<feature type="transmembrane region" description="Helical" evidence="10">
    <location>
        <begin position="140"/>
        <end position="161"/>
    </location>
</feature>
<evidence type="ECO:0000259" key="11">
    <source>
        <dbReference type="SMART" id="SM00756"/>
    </source>
</evidence>
<feature type="transmembrane region" description="Helical" evidence="10">
    <location>
        <begin position="82"/>
        <end position="101"/>
    </location>
</feature>
<feature type="domain" description="Vitamin K epoxide reductase" evidence="11">
    <location>
        <begin position="18"/>
        <end position="159"/>
    </location>
</feature>
<protein>
    <recommendedName>
        <fullName evidence="11">Vitamin K epoxide reductase domain-containing protein</fullName>
    </recommendedName>
</protein>
<dbReference type="SMART" id="SM00756">
    <property type="entry name" value="VKc"/>
    <property type="match status" value="1"/>
</dbReference>
<organism evidence="12 13">
    <name type="scientific">Agromyces rhizosphaerae</name>
    <dbReference type="NCBI Taxonomy" id="88374"/>
    <lineage>
        <taxon>Bacteria</taxon>
        <taxon>Bacillati</taxon>
        <taxon>Actinomycetota</taxon>
        <taxon>Actinomycetes</taxon>
        <taxon>Micrococcales</taxon>
        <taxon>Microbacteriaceae</taxon>
        <taxon>Agromyces</taxon>
    </lineage>
</organism>
<dbReference type="RefSeq" id="WP_281886612.1">
    <property type="nucleotide sequence ID" value="NZ_BSDP01000001.1"/>
</dbReference>
<dbReference type="GO" id="GO:0016491">
    <property type="term" value="F:oxidoreductase activity"/>
    <property type="evidence" value="ECO:0007669"/>
    <property type="project" value="UniProtKB-KW"/>
</dbReference>
<keyword evidence="6" id="KW-0560">Oxidoreductase</keyword>
<comment type="subcellular location">
    <subcellularLocation>
        <location evidence="1">Membrane</location>
        <topology evidence="1">Multi-pass membrane protein</topology>
    </subcellularLocation>
</comment>
<evidence type="ECO:0000256" key="2">
    <source>
        <dbReference type="ARBA" id="ARBA00006214"/>
    </source>
</evidence>
<dbReference type="InterPro" id="IPR038354">
    <property type="entry name" value="VKOR_sf"/>
</dbReference>